<name>A0A9P0YWJ9_CUSEU</name>
<proteinExistence type="predicted"/>
<feature type="transmembrane region" description="Helical" evidence="10">
    <location>
        <begin position="148"/>
        <end position="167"/>
    </location>
</feature>
<evidence type="ECO:0000256" key="1">
    <source>
        <dbReference type="ARBA" id="ARBA00004141"/>
    </source>
</evidence>
<evidence type="ECO:0000256" key="8">
    <source>
        <dbReference type="ARBA" id="ARBA00023136"/>
    </source>
</evidence>
<dbReference type="GO" id="GO:0005789">
    <property type="term" value="C:endoplasmic reticulum membrane"/>
    <property type="evidence" value="ECO:0007669"/>
    <property type="project" value="TreeGrafter"/>
</dbReference>
<dbReference type="GO" id="GO:0034626">
    <property type="term" value="P:fatty acid elongation, polyunsaturated fatty acid"/>
    <property type="evidence" value="ECO:0007669"/>
    <property type="project" value="TreeGrafter"/>
</dbReference>
<sequence>MGISYWLSEHPSVVGFRWNSSVWGSTWSFLITSITIYILTSVSLHLILLLLAGRRPVPVGRLPTLHSLTMSLISSAIFLGTLSSAAAEIRDTRWMWQRSRTTPFQWLLCFPVGTRPIGRVFFWSYAFYLSRFLYVIRTYLVVLRRRRLSLFHLFNHSALICMAFLWLEFTQSFQVVAILITTLGSAAASACRFLTDLGLRHPAWLPSRVHCHLVFLLSNSACHVGVLLLHFKKGGGCNGMGAWGFNAVLNSFVLFVFLRSYVKALSIRRMATALDSVAAREEAEPQAVASLRWQTKEK</sequence>
<feature type="transmembrane region" description="Helical" evidence="10">
    <location>
        <begin position="27"/>
        <end position="53"/>
    </location>
</feature>
<dbReference type="Proteomes" id="UP001152484">
    <property type="component" value="Unassembled WGS sequence"/>
</dbReference>
<comment type="subcellular location">
    <subcellularLocation>
        <location evidence="1">Membrane</location>
        <topology evidence="1">Multi-pass membrane protein</topology>
    </subcellularLocation>
</comment>
<dbReference type="InterPro" id="IPR002076">
    <property type="entry name" value="ELO_fam"/>
</dbReference>
<keyword evidence="7" id="KW-0443">Lipid metabolism</keyword>
<evidence type="ECO:0008006" key="13">
    <source>
        <dbReference type="Google" id="ProtNLM"/>
    </source>
</evidence>
<dbReference type="AlphaFoldDB" id="A0A9P0YWJ9"/>
<evidence type="ECO:0000256" key="6">
    <source>
        <dbReference type="ARBA" id="ARBA00022989"/>
    </source>
</evidence>
<feature type="transmembrane region" description="Helical" evidence="10">
    <location>
        <begin position="65"/>
        <end position="87"/>
    </location>
</feature>
<keyword evidence="2" id="KW-0444">Lipid biosynthesis</keyword>
<keyword evidence="9" id="KW-0275">Fatty acid biosynthesis</keyword>
<evidence type="ECO:0000256" key="2">
    <source>
        <dbReference type="ARBA" id="ARBA00022516"/>
    </source>
</evidence>
<dbReference type="Pfam" id="PF01151">
    <property type="entry name" value="ELO"/>
    <property type="match status" value="1"/>
</dbReference>
<evidence type="ECO:0000256" key="4">
    <source>
        <dbReference type="ARBA" id="ARBA00022692"/>
    </source>
</evidence>
<evidence type="ECO:0000256" key="7">
    <source>
        <dbReference type="ARBA" id="ARBA00023098"/>
    </source>
</evidence>
<evidence type="ECO:0000256" key="10">
    <source>
        <dbReference type="SAM" id="Phobius"/>
    </source>
</evidence>
<evidence type="ECO:0000256" key="9">
    <source>
        <dbReference type="ARBA" id="ARBA00023160"/>
    </source>
</evidence>
<dbReference type="GO" id="GO:0034625">
    <property type="term" value="P:fatty acid elongation, monounsaturated fatty acid"/>
    <property type="evidence" value="ECO:0007669"/>
    <property type="project" value="TreeGrafter"/>
</dbReference>
<dbReference type="GO" id="GO:0019367">
    <property type="term" value="P:fatty acid elongation, saturated fatty acid"/>
    <property type="evidence" value="ECO:0007669"/>
    <property type="project" value="TreeGrafter"/>
</dbReference>
<keyword evidence="6 10" id="KW-1133">Transmembrane helix</keyword>
<organism evidence="11 12">
    <name type="scientific">Cuscuta europaea</name>
    <name type="common">European dodder</name>
    <dbReference type="NCBI Taxonomy" id="41803"/>
    <lineage>
        <taxon>Eukaryota</taxon>
        <taxon>Viridiplantae</taxon>
        <taxon>Streptophyta</taxon>
        <taxon>Embryophyta</taxon>
        <taxon>Tracheophyta</taxon>
        <taxon>Spermatophyta</taxon>
        <taxon>Magnoliopsida</taxon>
        <taxon>eudicotyledons</taxon>
        <taxon>Gunneridae</taxon>
        <taxon>Pentapetalae</taxon>
        <taxon>asterids</taxon>
        <taxon>lamiids</taxon>
        <taxon>Solanales</taxon>
        <taxon>Convolvulaceae</taxon>
        <taxon>Cuscuteae</taxon>
        <taxon>Cuscuta</taxon>
        <taxon>Cuscuta subgen. Cuscuta</taxon>
    </lineage>
</organism>
<evidence type="ECO:0000313" key="11">
    <source>
        <dbReference type="EMBL" id="CAH9077983.1"/>
    </source>
</evidence>
<reference evidence="11" key="1">
    <citation type="submission" date="2022-07" db="EMBL/GenBank/DDBJ databases">
        <authorList>
            <person name="Macas J."/>
            <person name="Novak P."/>
            <person name="Neumann P."/>
        </authorList>
    </citation>
    <scope>NUCLEOTIDE SEQUENCE</scope>
</reference>
<comment type="caution">
    <text evidence="11">The sequence shown here is derived from an EMBL/GenBank/DDBJ whole genome shotgun (WGS) entry which is preliminary data.</text>
</comment>
<protein>
    <recommendedName>
        <fullName evidence="13">Elongation of fatty acids protein 3-like</fullName>
    </recommendedName>
</protein>
<keyword evidence="12" id="KW-1185">Reference proteome</keyword>
<dbReference type="GO" id="GO:0042761">
    <property type="term" value="P:very long-chain fatty acid biosynthetic process"/>
    <property type="evidence" value="ECO:0007669"/>
    <property type="project" value="TreeGrafter"/>
</dbReference>
<evidence type="ECO:0000256" key="3">
    <source>
        <dbReference type="ARBA" id="ARBA00022679"/>
    </source>
</evidence>
<dbReference type="EMBL" id="CAMAPE010000010">
    <property type="protein sequence ID" value="CAH9077983.1"/>
    <property type="molecule type" value="Genomic_DNA"/>
</dbReference>
<dbReference type="GO" id="GO:0009922">
    <property type="term" value="F:fatty acid elongase activity"/>
    <property type="evidence" value="ECO:0007669"/>
    <property type="project" value="InterPro"/>
</dbReference>
<keyword evidence="4 10" id="KW-0812">Transmembrane</keyword>
<feature type="transmembrane region" description="Helical" evidence="10">
    <location>
        <begin position="243"/>
        <end position="262"/>
    </location>
</feature>
<feature type="transmembrane region" description="Helical" evidence="10">
    <location>
        <begin position="173"/>
        <end position="193"/>
    </location>
</feature>
<keyword evidence="5" id="KW-0276">Fatty acid metabolism</keyword>
<keyword evidence="8 10" id="KW-0472">Membrane</keyword>
<feature type="transmembrane region" description="Helical" evidence="10">
    <location>
        <begin position="213"/>
        <end position="231"/>
    </location>
</feature>
<evidence type="ECO:0000256" key="5">
    <source>
        <dbReference type="ARBA" id="ARBA00022832"/>
    </source>
</evidence>
<keyword evidence="3" id="KW-0808">Transferase</keyword>
<dbReference type="GO" id="GO:0030148">
    <property type="term" value="P:sphingolipid biosynthetic process"/>
    <property type="evidence" value="ECO:0007669"/>
    <property type="project" value="TreeGrafter"/>
</dbReference>
<dbReference type="PANTHER" id="PTHR11157">
    <property type="entry name" value="FATTY ACID ACYL TRANSFERASE-RELATED"/>
    <property type="match status" value="1"/>
</dbReference>
<dbReference type="OrthoDB" id="434092at2759"/>
<accession>A0A9P0YWJ9</accession>
<evidence type="ECO:0000313" key="12">
    <source>
        <dbReference type="Proteomes" id="UP001152484"/>
    </source>
</evidence>
<feature type="transmembrane region" description="Helical" evidence="10">
    <location>
        <begin position="120"/>
        <end position="136"/>
    </location>
</feature>
<dbReference type="PANTHER" id="PTHR11157:SF158">
    <property type="entry name" value="ELONGATION OF FATTY ACIDS PROTEIN 3-LIKE"/>
    <property type="match status" value="1"/>
</dbReference>
<gene>
    <name evidence="11" type="ORF">CEURO_LOCUS6526</name>
</gene>